<accession>J3KM22</accession>
<name>J3KM22_COCIM</name>
<protein>
    <submittedName>
        <fullName evidence="2">Uncharacterized protein</fullName>
    </submittedName>
</protein>
<gene>
    <name evidence="2" type="ORF">CIMG_12632</name>
</gene>
<evidence type="ECO:0000256" key="1">
    <source>
        <dbReference type="SAM" id="MobiDB-lite"/>
    </source>
</evidence>
<sequence length="131" mass="14656">MAYCKHVIVNTDNIKLVLGISAKIESNYFSLINVPDHPTPATTTHCLCATPAPPTTTATTSPPPPLPTTASHLSLVLSGSLPIKWQPVLEEQEKEKKKKKKKKWEKKKKRKKKEENDDDDEDDNNNDKLAI</sequence>
<dbReference type="VEuPathDB" id="FungiDB:CIMG_12632"/>
<evidence type="ECO:0000313" key="2">
    <source>
        <dbReference type="EMBL" id="EAS37411.3"/>
    </source>
</evidence>
<dbReference type="KEGG" id="cim:CIMG_12632"/>
<dbReference type="STRING" id="246410.J3KM22"/>
<dbReference type="GeneID" id="24164259"/>
<dbReference type="Proteomes" id="UP000001261">
    <property type="component" value="Unassembled WGS sequence"/>
</dbReference>
<keyword evidence="3" id="KW-1185">Reference proteome</keyword>
<organism evidence="2 3">
    <name type="scientific">Coccidioides immitis (strain RS)</name>
    <name type="common">Valley fever fungus</name>
    <dbReference type="NCBI Taxonomy" id="246410"/>
    <lineage>
        <taxon>Eukaryota</taxon>
        <taxon>Fungi</taxon>
        <taxon>Dikarya</taxon>
        <taxon>Ascomycota</taxon>
        <taxon>Pezizomycotina</taxon>
        <taxon>Eurotiomycetes</taxon>
        <taxon>Eurotiomycetidae</taxon>
        <taxon>Onygenales</taxon>
        <taxon>Onygenaceae</taxon>
        <taxon>Coccidioides</taxon>
    </lineage>
</organism>
<dbReference type="EMBL" id="GG704911">
    <property type="protein sequence ID" value="EAS37411.3"/>
    <property type="molecule type" value="Genomic_DNA"/>
</dbReference>
<feature type="compositionally biased region" description="Low complexity" evidence="1">
    <location>
        <begin position="50"/>
        <end position="60"/>
    </location>
</feature>
<reference evidence="3" key="1">
    <citation type="journal article" date="2009" name="Genome Res.">
        <title>Comparative genomic analyses of the human fungal pathogens Coccidioides and their relatives.</title>
        <authorList>
            <person name="Sharpton T.J."/>
            <person name="Stajich J.E."/>
            <person name="Rounsley S.D."/>
            <person name="Gardner M.J."/>
            <person name="Wortman J.R."/>
            <person name="Jordar V.S."/>
            <person name="Maiti R."/>
            <person name="Kodira C.D."/>
            <person name="Neafsey D.E."/>
            <person name="Zeng Q."/>
            <person name="Hung C.-Y."/>
            <person name="McMahan C."/>
            <person name="Muszewska A."/>
            <person name="Grynberg M."/>
            <person name="Mandel M.A."/>
            <person name="Kellner E.M."/>
            <person name="Barker B.M."/>
            <person name="Galgiani J.N."/>
            <person name="Orbach M.J."/>
            <person name="Kirkland T.N."/>
            <person name="Cole G.T."/>
            <person name="Henn M.R."/>
            <person name="Birren B.W."/>
            <person name="Taylor J.W."/>
        </authorList>
    </citation>
    <scope>NUCLEOTIDE SEQUENCE [LARGE SCALE GENOMIC DNA]</scope>
    <source>
        <strain evidence="3">RS</strain>
    </source>
</reference>
<feature type="compositionally biased region" description="Basic residues" evidence="1">
    <location>
        <begin position="96"/>
        <end position="112"/>
    </location>
</feature>
<evidence type="ECO:0000313" key="3">
    <source>
        <dbReference type="Proteomes" id="UP000001261"/>
    </source>
</evidence>
<dbReference type="InParanoid" id="J3KM22"/>
<feature type="region of interest" description="Disordered" evidence="1">
    <location>
        <begin position="50"/>
        <end position="71"/>
    </location>
</feature>
<proteinExistence type="predicted"/>
<dbReference type="AlphaFoldDB" id="J3KM22"/>
<dbReference type="RefSeq" id="XP_001248994.2">
    <property type="nucleotide sequence ID" value="XM_001248993.2"/>
</dbReference>
<feature type="region of interest" description="Disordered" evidence="1">
    <location>
        <begin position="86"/>
        <end position="131"/>
    </location>
</feature>
<reference evidence="3" key="2">
    <citation type="journal article" date="2010" name="Genome Res.">
        <title>Population genomic sequencing of Coccidioides fungi reveals recent hybridization and transposon control.</title>
        <authorList>
            <person name="Neafsey D.E."/>
            <person name="Barker B.M."/>
            <person name="Sharpton T.J."/>
            <person name="Stajich J.E."/>
            <person name="Park D.J."/>
            <person name="Whiston E."/>
            <person name="Hung C.-Y."/>
            <person name="McMahan C."/>
            <person name="White J."/>
            <person name="Sykes S."/>
            <person name="Heiman D."/>
            <person name="Young S."/>
            <person name="Zeng Q."/>
            <person name="Abouelleil A."/>
            <person name="Aftuck L."/>
            <person name="Bessette D."/>
            <person name="Brown A."/>
            <person name="FitzGerald M."/>
            <person name="Lui A."/>
            <person name="Macdonald J.P."/>
            <person name="Priest M."/>
            <person name="Orbach M.J."/>
            <person name="Galgiani J.N."/>
            <person name="Kirkland T.N."/>
            <person name="Cole G.T."/>
            <person name="Birren B.W."/>
            <person name="Henn M.R."/>
            <person name="Taylor J.W."/>
            <person name="Rounsley S.D."/>
        </authorList>
    </citation>
    <scope>GENOME REANNOTATION</scope>
    <source>
        <strain evidence="3">RS</strain>
    </source>
</reference>